<sequence>MKILLVTLALCLSLSCLTEAISLHDNPRPSHVNLQGLRSPGQGPRQAGGRNHAVQAQKRHQALVGAHGDPRAVGRYMHEVEQYRALVRAYANYRAVSRYMHGVERYQGLLRVAGMMRMINAFVQAEQQNQGYCVNMTLPNAYGIDSCFNDVGRDLCNVSAAGLSSLVMCAIDKMAAFGFNGYLFTNFYPTTAELFERTGQDLTALDYLASYCLDGSHADEEFCQVDPSIEDSTCGTPIVFQVPAPRPDESMCEPNEACQGVPPTDPTFSRLLSDEFVCLVNLQPMVKSMIVYNDVTCYLSQLLNQTDLTGFTVKDQVETLKS</sequence>
<feature type="signal peptide" evidence="2">
    <location>
        <begin position="1"/>
        <end position="20"/>
    </location>
</feature>
<proteinExistence type="evidence at transcript level"/>
<protein>
    <submittedName>
        <fullName evidence="3">Putative conserved secreted protein</fullName>
    </submittedName>
</protein>
<dbReference type="EMBL" id="GEFM01006938">
    <property type="protein sequence ID" value="JAP68858.1"/>
    <property type="molecule type" value="mRNA"/>
</dbReference>
<evidence type="ECO:0000313" key="3">
    <source>
        <dbReference type="EMBL" id="JAP68858.1"/>
    </source>
</evidence>
<dbReference type="AlphaFoldDB" id="A0A131XRN6"/>
<keyword evidence="2" id="KW-0732">Signal</keyword>
<dbReference type="PROSITE" id="PS51257">
    <property type="entry name" value="PROKAR_LIPOPROTEIN"/>
    <property type="match status" value="1"/>
</dbReference>
<reference evidence="3" key="1">
    <citation type="submission" date="2016-02" db="EMBL/GenBank/DDBJ databases">
        <title>RNAseq analyses of the midgut from blood- or serum-fed Ixodes ricinus ticks.</title>
        <authorList>
            <person name="Perner J."/>
            <person name="Provaznik J."/>
            <person name="Schrenkova J."/>
            <person name="Urbanova V."/>
            <person name="Ribeiro J.M."/>
            <person name="Kopacek P."/>
        </authorList>
    </citation>
    <scope>NUCLEOTIDE SEQUENCE</scope>
    <source>
        <tissue evidence="3">Gut</tissue>
    </source>
</reference>
<accession>A0A131XRN6</accession>
<evidence type="ECO:0000256" key="1">
    <source>
        <dbReference type="SAM" id="MobiDB-lite"/>
    </source>
</evidence>
<feature type="non-terminal residue" evidence="3">
    <location>
        <position position="322"/>
    </location>
</feature>
<name>A0A131XRN6_IXORI</name>
<evidence type="ECO:0000256" key="2">
    <source>
        <dbReference type="SAM" id="SignalP"/>
    </source>
</evidence>
<feature type="chain" id="PRO_5007284059" evidence="2">
    <location>
        <begin position="21"/>
        <end position="322"/>
    </location>
</feature>
<organism evidence="3">
    <name type="scientific">Ixodes ricinus</name>
    <name type="common">Common tick</name>
    <name type="synonym">Acarus ricinus</name>
    <dbReference type="NCBI Taxonomy" id="34613"/>
    <lineage>
        <taxon>Eukaryota</taxon>
        <taxon>Metazoa</taxon>
        <taxon>Ecdysozoa</taxon>
        <taxon>Arthropoda</taxon>
        <taxon>Chelicerata</taxon>
        <taxon>Arachnida</taxon>
        <taxon>Acari</taxon>
        <taxon>Parasitiformes</taxon>
        <taxon>Ixodida</taxon>
        <taxon>Ixodoidea</taxon>
        <taxon>Ixodidae</taxon>
        <taxon>Ixodinae</taxon>
        <taxon>Ixodes</taxon>
    </lineage>
</organism>
<feature type="region of interest" description="Disordered" evidence="1">
    <location>
        <begin position="31"/>
        <end position="54"/>
    </location>
</feature>